<feature type="region of interest" description="Disordered" evidence="1">
    <location>
        <begin position="89"/>
        <end position="108"/>
    </location>
</feature>
<proteinExistence type="predicted"/>
<reference evidence="2 3" key="1">
    <citation type="submission" date="2024-02" db="EMBL/GenBank/DDBJ databases">
        <authorList>
            <person name="Daric V."/>
            <person name="Darras S."/>
        </authorList>
    </citation>
    <scope>NUCLEOTIDE SEQUENCE [LARGE SCALE GENOMIC DNA]</scope>
</reference>
<accession>A0ABP0GM01</accession>
<evidence type="ECO:0000313" key="3">
    <source>
        <dbReference type="Proteomes" id="UP001642483"/>
    </source>
</evidence>
<feature type="compositionally biased region" description="Basic and acidic residues" evidence="1">
    <location>
        <begin position="98"/>
        <end position="108"/>
    </location>
</feature>
<keyword evidence="3" id="KW-1185">Reference proteome</keyword>
<gene>
    <name evidence="2" type="ORF">CVLEPA_LOCUS23783</name>
</gene>
<evidence type="ECO:0000256" key="1">
    <source>
        <dbReference type="SAM" id="MobiDB-lite"/>
    </source>
</evidence>
<comment type="caution">
    <text evidence="2">The sequence shown here is derived from an EMBL/GenBank/DDBJ whole genome shotgun (WGS) entry which is preliminary data.</text>
</comment>
<organism evidence="2 3">
    <name type="scientific">Clavelina lepadiformis</name>
    <name type="common">Light-bulb sea squirt</name>
    <name type="synonym">Ascidia lepadiformis</name>
    <dbReference type="NCBI Taxonomy" id="159417"/>
    <lineage>
        <taxon>Eukaryota</taxon>
        <taxon>Metazoa</taxon>
        <taxon>Chordata</taxon>
        <taxon>Tunicata</taxon>
        <taxon>Ascidiacea</taxon>
        <taxon>Aplousobranchia</taxon>
        <taxon>Clavelinidae</taxon>
        <taxon>Clavelina</taxon>
    </lineage>
</organism>
<sequence length="108" mass="12235">MCLSLKKLQDLKCTSQKCIVHCLKPPKTPQGATPLTDFGINKVHMMNALIRPIANTCILQLMQKKNLLQKSRLLLEEFVSSLTDKKSSARTVKKKVSRKAENNTLERK</sequence>
<evidence type="ECO:0000313" key="2">
    <source>
        <dbReference type="EMBL" id="CAK8691200.1"/>
    </source>
</evidence>
<name>A0ABP0GM01_CLALP</name>
<protein>
    <submittedName>
        <fullName evidence="2">Uncharacterized protein</fullName>
    </submittedName>
</protein>
<dbReference type="EMBL" id="CAWYQH010000119">
    <property type="protein sequence ID" value="CAK8691200.1"/>
    <property type="molecule type" value="Genomic_DNA"/>
</dbReference>
<dbReference type="Proteomes" id="UP001642483">
    <property type="component" value="Unassembled WGS sequence"/>
</dbReference>